<proteinExistence type="predicted"/>
<gene>
    <name evidence="3" type="ORF">FUG_LOCUS541241</name>
</gene>
<dbReference type="PROSITE" id="PS50097">
    <property type="entry name" value="BTB"/>
    <property type="match status" value="1"/>
</dbReference>
<organism evidence="3">
    <name type="scientific">Gibberella zeae</name>
    <name type="common">Wheat head blight fungus</name>
    <name type="synonym">Fusarium graminearum</name>
    <dbReference type="NCBI Taxonomy" id="5518"/>
    <lineage>
        <taxon>Eukaryota</taxon>
        <taxon>Fungi</taxon>
        <taxon>Dikarya</taxon>
        <taxon>Ascomycota</taxon>
        <taxon>Pezizomycotina</taxon>
        <taxon>Sordariomycetes</taxon>
        <taxon>Hypocreomycetidae</taxon>
        <taxon>Hypocreales</taxon>
        <taxon>Nectriaceae</taxon>
        <taxon>Fusarium</taxon>
    </lineage>
</organism>
<feature type="domain" description="BTB" evidence="2">
    <location>
        <begin position="81"/>
        <end position="162"/>
    </location>
</feature>
<evidence type="ECO:0000256" key="1">
    <source>
        <dbReference type="SAM" id="MobiDB-lite"/>
    </source>
</evidence>
<evidence type="ECO:0000313" key="3">
    <source>
        <dbReference type="EMBL" id="VIO63582.1"/>
    </source>
</evidence>
<dbReference type="InterPro" id="IPR000210">
    <property type="entry name" value="BTB/POZ_dom"/>
</dbReference>
<accession>A0A4E9EMY3</accession>
<dbReference type="InterPro" id="IPR011333">
    <property type="entry name" value="SKP1/BTB/POZ_sf"/>
</dbReference>
<dbReference type="EMBL" id="CAAKMV010000182">
    <property type="protein sequence ID" value="VIO63582.1"/>
    <property type="molecule type" value="Genomic_DNA"/>
</dbReference>
<dbReference type="Gene3D" id="3.30.710.10">
    <property type="entry name" value="Potassium Channel Kv1.1, Chain A"/>
    <property type="match status" value="1"/>
</dbReference>
<dbReference type="SUPFAM" id="SSF54695">
    <property type="entry name" value="POZ domain"/>
    <property type="match status" value="1"/>
</dbReference>
<dbReference type="Pfam" id="PF00651">
    <property type="entry name" value="BTB"/>
    <property type="match status" value="1"/>
</dbReference>
<name>A0A4E9EMY3_GIBZA</name>
<protein>
    <recommendedName>
        <fullName evidence="2">BTB domain-containing protein</fullName>
    </recommendedName>
</protein>
<evidence type="ECO:0000259" key="2">
    <source>
        <dbReference type="PROSITE" id="PS50097"/>
    </source>
</evidence>
<sequence length="384" mass="43685">MKRGSSDLQPEAVSQAFIMKKSPLELDPEADALLILQCPNLQQVHALKERNVLHKKEKAKPKQTASHETKGEKKRKATTNVDDIVSLQPYQKNGNPNKVEFRVSTKHLSIASPVFSKMIQGNFQESQPNDVGLLEIRASDWNTRAFLVLLDIIHGHHSQVPRNLDLDTVAQIGLLVDYYDCLEIVKVFFDHWDKHLSDWWKYGWLHFNKSSIRPFDEAESVLLFIALTFRSPVVFKNLTVSAIRTTSSLVETHLPIPSQILDQIDQQRIRLLHELFSRLYTLQEDLFMGRVGCSLECSCRLLGYLMKQMRDQGLPMMKPGQPFLGFSVTSVADFIRGIKTPSWYNKKQNVDPCKLEKSLCSDAEGLDTLVAGLSLEDLSLDPSR</sequence>
<reference evidence="3" key="1">
    <citation type="submission" date="2019-04" db="EMBL/GenBank/DDBJ databases">
        <authorList>
            <person name="Melise S."/>
            <person name="Noan J."/>
            <person name="Okalmin O."/>
        </authorList>
    </citation>
    <scope>NUCLEOTIDE SEQUENCE</scope>
    <source>
        <strain evidence="3">FN9</strain>
    </source>
</reference>
<feature type="region of interest" description="Disordered" evidence="1">
    <location>
        <begin position="50"/>
        <end position="79"/>
    </location>
</feature>
<dbReference type="AlphaFoldDB" id="A0A4E9EMY3"/>